<feature type="domain" description="Cytoskeleton protein RodZ-like C-terminal" evidence="3">
    <location>
        <begin position="220"/>
        <end position="282"/>
    </location>
</feature>
<organism evidence="4 5">
    <name type="scientific">Metabacillus niabensis</name>
    <dbReference type="NCBI Taxonomy" id="324854"/>
    <lineage>
        <taxon>Bacteria</taxon>
        <taxon>Bacillati</taxon>
        <taxon>Bacillota</taxon>
        <taxon>Bacilli</taxon>
        <taxon>Bacillales</taxon>
        <taxon>Bacillaceae</taxon>
        <taxon>Metabacillus</taxon>
    </lineage>
</organism>
<protein>
    <submittedName>
        <fullName evidence="4">Cytoskeletal protein RodZ</fullName>
    </submittedName>
</protein>
<gene>
    <name evidence="4" type="ORF">J2S02_003886</name>
</gene>
<dbReference type="InterPro" id="IPR010982">
    <property type="entry name" value="Lambda_DNA-bd_dom_sf"/>
</dbReference>
<comment type="caution">
    <text evidence="4">The sequence shown here is derived from an EMBL/GenBank/DDBJ whole genome shotgun (WGS) entry which is preliminary data.</text>
</comment>
<evidence type="ECO:0000313" key="5">
    <source>
        <dbReference type="Proteomes" id="UP001232245"/>
    </source>
</evidence>
<evidence type="ECO:0000259" key="3">
    <source>
        <dbReference type="Pfam" id="PF13464"/>
    </source>
</evidence>
<reference evidence="4 5" key="1">
    <citation type="submission" date="2023-07" db="EMBL/GenBank/DDBJ databases">
        <title>Genomic Encyclopedia of Type Strains, Phase IV (KMG-IV): sequencing the most valuable type-strain genomes for metagenomic binning, comparative biology and taxonomic classification.</title>
        <authorList>
            <person name="Goeker M."/>
        </authorList>
    </citation>
    <scope>NUCLEOTIDE SEQUENCE [LARGE SCALE GENOMIC DNA]</scope>
    <source>
        <strain evidence="4 5">DSM 17723</strain>
    </source>
</reference>
<dbReference type="Pfam" id="PF13464">
    <property type="entry name" value="RodZ_C"/>
    <property type="match status" value="1"/>
</dbReference>
<accession>A0ABT9Z6F8</accession>
<evidence type="ECO:0000256" key="1">
    <source>
        <dbReference type="SAM" id="MobiDB-lite"/>
    </source>
</evidence>
<sequence length="295" mass="33004">MSELGNRLKQAREEKNISLDDLQNMTKIQKRYLLALEEGNYSIIPGKFYVRAFIKQYAEAVDINPDSIFEDFKNEVPSTSNDEIPEQLSRVKTHRELPKSASKFLDLFPKILTVVVIIAIAVGLWVWRQNAAENNTDAKQESITDQSETEYTNNVENTPANDNQAAEEEPAVDENDSKNAEEVTPEEETPKQAITVKESSGSSTVYELTGTDKFELEVIAKSKSWVSIKNDKGKTFIGKVISEGESEVGDYTAESEITVRVGNIPGTDLKVNGELIKYEDAKSSPQNITIVFKKE</sequence>
<feature type="region of interest" description="Disordered" evidence="1">
    <location>
        <begin position="135"/>
        <end position="202"/>
    </location>
</feature>
<name>A0ABT9Z6F8_9BACI</name>
<dbReference type="CDD" id="cd00093">
    <property type="entry name" value="HTH_XRE"/>
    <property type="match status" value="1"/>
</dbReference>
<feature type="compositionally biased region" description="Acidic residues" evidence="1">
    <location>
        <begin position="165"/>
        <end position="174"/>
    </location>
</feature>
<dbReference type="InterPro" id="IPR001387">
    <property type="entry name" value="Cro/C1-type_HTH"/>
</dbReference>
<dbReference type="PANTHER" id="PTHR34475:SF1">
    <property type="entry name" value="CYTOSKELETON PROTEIN RODZ"/>
    <property type="match status" value="1"/>
</dbReference>
<keyword evidence="5" id="KW-1185">Reference proteome</keyword>
<proteinExistence type="predicted"/>
<keyword evidence="2" id="KW-0812">Transmembrane</keyword>
<dbReference type="SUPFAM" id="SSF47413">
    <property type="entry name" value="lambda repressor-like DNA-binding domains"/>
    <property type="match status" value="1"/>
</dbReference>
<dbReference type="RefSeq" id="WP_174881924.1">
    <property type="nucleotide sequence ID" value="NZ_CADEPK010000460.1"/>
</dbReference>
<dbReference type="Gene3D" id="1.10.260.40">
    <property type="entry name" value="lambda repressor-like DNA-binding domains"/>
    <property type="match status" value="1"/>
</dbReference>
<feature type="transmembrane region" description="Helical" evidence="2">
    <location>
        <begin position="107"/>
        <end position="127"/>
    </location>
</feature>
<dbReference type="InterPro" id="IPR050400">
    <property type="entry name" value="Bact_Cytoskel_RodZ"/>
</dbReference>
<evidence type="ECO:0000256" key="2">
    <source>
        <dbReference type="SAM" id="Phobius"/>
    </source>
</evidence>
<feature type="compositionally biased region" description="Polar residues" evidence="1">
    <location>
        <begin position="143"/>
        <end position="164"/>
    </location>
</feature>
<keyword evidence="2" id="KW-1133">Transmembrane helix</keyword>
<dbReference type="EMBL" id="JAUSTZ010000010">
    <property type="protein sequence ID" value="MDQ0227539.1"/>
    <property type="molecule type" value="Genomic_DNA"/>
</dbReference>
<dbReference type="Pfam" id="PF13413">
    <property type="entry name" value="HTH_25"/>
    <property type="match status" value="1"/>
</dbReference>
<keyword evidence="2" id="KW-0472">Membrane</keyword>
<evidence type="ECO:0000313" key="4">
    <source>
        <dbReference type="EMBL" id="MDQ0227539.1"/>
    </source>
</evidence>
<dbReference type="Proteomes" id="UP001232245">
    <property type="component" value="Unassembled WGS sequence"/>
</dbReference>
<dbReference type="PANTHER" id="PTHR34475">
    <property type="match status" value="1"/>
</dbReference>
<dbReference type="InterPro" id="IPR025194">
    <property type="entry name" value="RodZ-like_C"/>
</dbReference>